<evidence type="ECO:0000313" key="3">
    <source>
        <dbReference type="Proteomes" id="UP001589607"/>
    </source>
</evidence>
<organism evidence="2 3">
    <name type="scientific">Flavobacterium jumunjinense</name>
    <dbReference type="NCBI Taxonomy" id="998845"/>
    <lineage>
        <taxon>Bacteria</taxon>
        <taxon>Pseudomonadati</taxon>
        <taxon>Bacteroidota</taxon>
        <taxon>Flavobacteriia</taxon>
        <taxon>Flavobacteriales</taxon>
        <taxon>Flavobacteriaceae</taxon>
        <taxon>Flavobacterium</taxon>
    </lineage>
</organism>
<evidence type="ECO:0000256" key="1">
    <source>
        <dbReference type="SAM" id="SignalP"/>
    </source>
</evidence>
<feature type="chain" id="PRO_5045729648" evidence="1">
    <location>
        <begin position="20"/>
        <end position="99"/>
    </location>
</feature>
<dbReference type="RefSeq" id="WP_236457503.1">
    <property type="nucleotide sequence ID" value="NZ_CBCSGE010000006.1"/>
</dbReference>
<dbReference type="EMBL" id="JBHMEY010000059">
    <property type="protein sequence ID" value="MFB9097551.1"/>
    <property type="molecule type" value="Genomic_DNA"/>
</dbReference>
<feature type="signal peptide" evidence="1">
    <location>
        <begin position="1"/>
        <end position="19"/>
    </location>
</feature>
<dbReference type="Proteomes" id="UP001589607">
    <property type="component" value="Unassembled WGS sequence"/>
</dbReference>
<evidence type="ECO:0000313" key="2">
    <source>
        <dbReference type="EMBL" id="MFB9097551.1"/>
    </source>
</evidence>
<comment type="caution">
    <text evidence="2">The sequence shown here is derived from an EMBL/GenBank/DDBJ whole genome shotgun (WGS) entry which is preliminary data.</text>
</comment>
<keyword evidence="3" id="KW-1185">Reference proteome</keyword>
<reference evidence="2 3" key="1">
    <citation type="submission" date="2024-09" db="EMBL/GenBank/DDBJ databases">
        <authorList>
            <person name="Sun Q."/>
            <person name="Mori K."/>
        </authorList>
    </citation>
    <scope>NUCLEOTIDE SEQUENCE [LARGE SCALE GENOMIC DNA]</scope>
    <source>
        <strain evidence="2 3">CECT 7955</strain>
    </source>
</reference>
<keyword evidence="1" id="KW-0732">Signal</keyword>
<accession>A0ABV5GQH1</accession>
<name>A0ABV5GQH1_9FLAO</name>
<gene>
    <name evidence="2" type="ORF">ACFFVF_13595</name>
</gene>
<sequence>MKKLMFAVALVAFSFAGMANEKTIIKTVKTADVINLKELVETSNILKIENKLETLGTCYVTIGFYDSDGNKVAERTLQIEGVNSAEECSQLADDIAAQL</sequence>
<protein>
    <submittedName>
        <fullName evidence="2">Uncharacterized protein</fullName>
    </submittedName>
</protein>
<proteinExistence type="predicted"/>